<evidence type="ECO:0000313" key="2">
    <source>
        <dbReference type="EnsemblMetazoa" id="AATE016517-PA.1"/>
    </source>
</evidence>
<dbReference type="EnsemblMetazoa" id="AATE016517-RA">
    <property type="protein sequence ID" value="AATE016517-PA.1"/>
    <property type="gene ID" value="AATE016517"/>
</dbReference>
<feature type="region of interest" description="Disordered" evidence="1">
    <location>
        <begin position="214"/>
        <end position="233"/>
    </location>
</feature>
<dbReference type="AlphaFoldDB" id="A0A182JEE1"/>
<evidence type="ECO:0000256" key="1">
    <source>
        <dbReference type="SAM" id="MobiDB-lite"/>
    </source>
</evidence>
<feature type="region of interest" description="Disordered" evidence="1">
    <location>
        <begin position="116"/>
        <end position="144"/>
    </location>
</feature>
<feature type="compositionally biased region" description="Basic and acidic residues" evidence="1">
    <location>
        <begin position="125"/>
        <end position="144"/>
    </location>
</feature>
<name>A0A182JEE1_ANOAO</name>
<reference evidence="2" key="1">
    <citation type="submission" date="2022-08" db="UniProtKB">
        <authorList>
            <consortium name="EnsemblMetazoa"/>
        </authorList>
    </citation>
    <scope>IDENTIFICATION</scope>
    <source>
        <strain evidence="2">EBRO</strain>
    </source>
</reference>
<sequence>MRLSYKSFPLLPAPTPGCTIDVDPPAVAATTEDGTVAPTAQDDPDDPLPVEGCSDADWDNSVLCDGSVLSCFCDLARCKVEQTANDESSAALKYSSPPELDTPPAPVVVLMRQLLSSRPPPPLPRNDDSGRYKRCQRGGDGEYRDQHNLPAAEAVCIPSDTYTARQVSAGNCVPQLLLRMVMVVLHIAANATYDCGSLHGNFISHDVPLYPTGHSHRKLDDDDDDDEEDGAPAPFGGVSMHVPWWQGFSAHVIASRSQCVPIQPLVQ</sequence>
<protein>
    <submittedName>
        <fullName evidence="2">Uncharacterized protein</fullName>
    </submittedName>
</protein>
<feature type="compositionally biased region" description="Acidic residues" evidence="1">
    <location>
        <begin position="221"/>
        <end position="230"/>
    </location>
</feature>
<accession>A0A182JEE1</accession>
<dbReference type="VEuPathDB" id="VectorBase:AATE016517"/>
<organism evidence="2">
    <name type="scientific">Anopheles atroparvus</name>
    <name type="common">European mosquito</name>
    <dbReference type="NCBI Taxonomy" id="41427"/>
    <lineage>
        <taxon>Eukaryota</taxon>
        <taxon>Metazoa</taxon>
        <taxon>Ecdysozoa</taxon>
        <taxon>Arthropoda</taxon>
        <taxon>Hexapoda</taxon>
        <taxon>Insecta</taxon>
        <taxon>Pterygota</taxon>
        <taxon>Neoptera</taxon>
        <taxon>Endopterygota</taxon>
        <taxon>Diptera</taxon>
        <taxon>Nematocera</taxon>
        <taxon>Culicoidea</taxon>
        <taxon>Culicidae</taxon>
        <taxon>Anophelinae</taxon>
        <taxon>Anopheles</taxon>
    </lineage>
</organism>
<proteinExistence type="predicted"/>